<dbReference type="OrthoDB" id="5059713at2759"/>
<protein>
    <submittedName>
        <fullName evidence="2">Uncharacterized protein</fullName>
    </submittedName>
</protein>
<proteinExistence type="predicted"/>
<dbReference type="AlphaFoldDB" id="A0A0F7ZRF1"/>
<reference evidence="2 3" key="1">
    <citation type="journal article" date="2014" name="Genome Biol. Evol.">
        <title>Comparative genomics and transcriptomics analyses reveal divergent lifestyle features of nematode endoparasitic fungus Hirsutella minnesotensis.</title>
        <authorList>
            <person name="Lai Y."/>
            <person name="Liu K."/>
            <person name="Zhang X."/>
            <person name="Zhang X."/>
            <person name="Li K."/>
            <person name="Wang N."/>
            <person name="Shu C."/>
            <person name="Wu Y."/>
            <person name="Wang C."/>
            <person name="Bushley K.E."/>
            <person name="Xiang M."/>
            <person name="Liu X."/>
        </authorList>
    </citation>
    <scope>NUCLEOTIDE SEQUENCE [LARGE SCALE GENOMIC DNA]</scope>
    <source>
        <strain evidence="2 3">3608</strain>
    </source>
</reference>
<evidence type="ECO:0000256" key="1">
    <source>
        <dbReference type="SAM" id="MobiDB-lite"/>
    </source>
</evidence>
<feature type="region of interest" description="Disordered" evidence="1">
    <location>
        <begin position="135"/>
        <end position="154"/>
    </location>
</feature>
<evidence type="ECO:0000313" key="3">
    <source>
        <dbReference type="Proteomes" id="UP000054481"/>
    </source>
</evidence>
<keyword evidence="3" id="KW-1185">Reference proteome</keyword>
<sequence length="258" mass="30012">MNKLLAERDFSGQEICHVLLNCELQEGTRVVRAVDCRPYEQQGRPLRLQGDHDDDAEVVGIYEKYLSRPSLHEELTYLDFLANWNTSKRDGRKWAQLMLAYPHRDPNELRKINGVEFNSYASTAEFCYANHQHPDDYYGTPNAEERRPDADEFEEEFHEPNLLEEDWLELARQLPDCPPSQEMVDLLGIVQGDYWRQRIAQNPLHMDVEDLPLEVRDTLNLEQRIVYDTFVGYFQCGSEEQILLYVDGGGGIEEATGR</sequence>
<gene>
    <name evidence="2" type="ORF">HIM_11100</name>
</gene>
<name>A0A0F7ZRF1_9HYPO</name>
<evidence type="ECO:0000313" key="2">
    <source>
        <dbReference type="EMBL" id="KJZ69503.1"/>
    </source>
</evidence>
<dbReference type="EMBL" id="KQ030709">
    <property type="protein sequence ID" value="KJZ69503.1"/>
    <property type="molecule type" value="Genomic_DNA"/>
</dbReference>
<organism evidence="2 3">
    <name type="scientific">Hirsutella minnesotensis 3608</name>
    <dbReference type="NCBI Taxonomy" id="1043627"/>
    <lineage>
        <taxon>Eukaryota</taxon>
        <taxon>Fungi</taxon>
        <taxon>Dikarya</taxon>
        <taxon>Ascomycota</taxon>
        <taxon>Pezizomycotina</taxon>
        <taxon>Sordariomycetes</taxon>
        <taxon>Hypocreomycetidae</taxon>
        <taxon>Hypocreales</taxon>
        <taxon>Ophiocordycipitaceae</taxon>
        <taxon>Hirsutella</taxon>
    </lineage>
</organism>
<accession>A0A0F7ZRF1</accession>
<dbReference type="Proteomes" id="UP000054481">
    <property type="component" value="Unassembled WGS sequence"/>
</dbReference>